<evidence type="ECO:0000313" key="2">
    <source>
        <dbReference type="Proteomes" id="UP000789759"/>
    </source>
</evidence>
<dbReference type="AlphaFoldDB" id="A0A9N9CH94"/>
<reference evidence="1" key="1">
    <citation type="submission" date="2021-06" db="EMBL/GenBank/DDBJ databases">
        <authorList>
            <person name="Kallberg Y."/>
            <person name="Tangrot J."/>
            <person name="Rosling A."/>
        </authorList>
    </citation>
    <scope>NUCLEOTIDE SEQUENCE</scope>
    <source>
        <strain evidence="1">FL966</strain>
    </source>
</reference>
<organism evidence="1 2">
    <name type="scientific">Cetraspora pellucida</name>
    <dbReference type="NCBI Taxonomy" id="1433469"/>
    <lineage>
        <taxon>Eukaryota</taxon>
        <taxon>Fungi</taxon>
        <taxon>Fungi incertae sedis</taxon>
        <taxon>Mucoromycota</taxon>
        <taxon>Glomeromycotina</taxon>
        <taxon>Glomeromycetes</taxon>
        <taxon>Diversisporales</taxon>
        <taxon>Gigasporaceae</taxon>
        <taxon>Cetraspora</taxon>
    </lineage>
</organism>
<dbReference type="EMBL" id="CAJVQA010004570">
    <property type="protein sequence ID" value="CAG8601689.1"/>
    <property type="molecule type" value="Genomic_DNA"/>
</dbReference>
<sequence length="176" mass="20511">MKIQKKKVGEFSRRSNKIRTKKQLPCVIVDNTNEVIRHCNLTTSLISLSQLVRTWEIELTSDESLDLTDGHLYKHLGSGRNPQTCVDNELHIEDTNLVLRLFSNWLLNLSYSQNENKKEILQHMMKLLEIPKSHSSFLINKEFHSPSPLLVKIAMKINKFDSYLPTDKNFIKAEEY</sequence>
<name>A0A9N9CH94_9GLOM</name>
<gene>
    <name evidence="1" type="ORF">CPELLU_LOCUS7023</name>
</gene>
<dbReference type="Proteomes" id="UP000789759">
    <property type="component" value="Unassembled WGS sequence"/>
</dbReference>
<comment type="caution">
    <text evidence="1">The sequence shown here is derived from an EMBL/GenBank/DDBJ whole genome shotgun (WGS) entry which is preliminary data.</text>
</comment>
<accession>A0A9N9CH94</accession>
<keyword evidence="2" id="KW-1185">Reference proteome</keyword>
<evidence type="ECO:0000313" key="1">
    <source>
        <dbReference type="EMBL" id="CAG8601689.1"/>
    </source>
</evidence>
<dbReference type="OrthoDB" id="2432678at2759"/>
<proteinExistence type="predicted"/>
<protein>
    <submittedName>
        <fullName evidence="1">22877_t:CDS:1</fullName>
    </submittedName>
</protein>